<evidence type="ECO:0000313" key="3">
    <source>
        <dbReference type="Proteomes" id="UP000006591"/>
    </source>
</evidence>
<accession>A0A0E0IAA3</accession>
<organism evidence="2">
    <name type="scientific">Oryza nivara</name>
    <name type="common">Indian wild rice</name>
    <name type="synonym">Oryza sativa f. spontanea</name>
    <dbReference type="NCBI Taxonomy" id="4536"/>
    <lineage>
        <taxon>Eukaryota</taxon>
        <taxon>Viridiplantae</taxon>
        <taxon>Streptophyta</taxon>
        <taxon>Embryophyta</taxon>
        <taxon>Tracheophyta</taxon>
        <taxon>Spermatophyta</taxon>
        <taxon>Magnoliopsida</taxon>
        <taxon>Liliopsida</taxon>
        <taxon>Poales</taxon>
        <taxon>Poaceae</taxon>
        <taxon>BOP clade</taxon>
        <taxon>Oryzoideae</taxon>
        <taxon>Oryzeae</taxon>
        <taxon>Oryzinae</taxon>
        <taxon>Oryza</taxon>
    </lineage>
</organism>
<dbReference type="Gramene" id="ONIVA08G11350.1">
    <property type="protein sequence ID" value="ONIVA08G11350.1"/>
    <property type="gene ID" value="ONIVA08G11350"/>
</dbReference>
<dbReference type="EnsemblPlants" id="ONIVA08G11350.1">
    <property type="protein sequence ID" value="ONIVA08G11350.1"/>
    <property type="gene ID" value="ONIVA08G11350"/>
</dbReference>
<keyword evidence="3" id="KW-1185">Reference proteome</keyword>
<reference evidence="2" key="2">
    <citation type="submission" date="2018-04" db="EMBL/GenBank/DDBJ databases">
        <title>OnivRS2 (Oryza nivara Reference Sequence Version 2).</title>
        <authorList>
            <person name="Zhang J."/>
            <person name="Kudrna D."/>
            <person name="Lee S."/>
            <person name="Talag J."/>
            <person name="Rajasekar S."/>
            <person name="Welchert J."/>
            <person name="Hsing Y.-I."/>
            <person name="Wing R.A."/>
        </authorList>
    </citation>
    <scope>NUCLEOTIDE SEQUENCE [LARGE SCALE GENOMIC DNA]</scope>
    <source>
        <strain evidence="2">SL10</strain>
    </source>
</reference>
<dbReference type="AlphaFoldDB" id="A0A0E0IAA3"/>
<reference evidence="2" key="1">
    <citation type="submission" date="2015-04" db="UniProtKB">
        <authorList>
            <consortium name="EnsemblPlants"/>
        </authorList>
    </citation>
    <scope>IDENTIFICATION</scope>
    <source>
        <strain evidence="2">SL10</strain>
    </source>
</reference>
<feature type="compositionally biased region" description="Basic and acidic residues" evidence="1">
    <location>
        <begin position="92"/>
        <end position="101"/>
    </location>
</feature>
<proteinExistence type="predicted"/>
<evidence type="ECO:0000313" key="2">
    <source>
        <dbReference type="EnsemblPlants" id="ONIVA08G11350.1"/>
    </source>
</evidence>
<feature type="compositionally biased region" description="Pro residues" evidence="1">
    <location>
        <begin position="120"/>
        <end position="141"/>
    </location>
</feature>
<protein>
    <submittedName>
        <fullName evidence="2">Uncharacterized protein</fullName>
    </submittedName>
</protein>
<sequence>MSKEADQAQPSPERNTALKSSSPIPGSFPARTPPVASHRPHRSLPSAPAAPPAPRVPSRAPLTPAPPSLPPSLPSPPLLRRPPWGEKSGAGRGEEVGDPRRGVLPPPLHPDQRPSSRSPQTPPGKPQSPSSPTPPPPPQPKHPGGLDLLGSFQPSLDESGLALLGSRGQGHQLLDLLCY</sequence>
<dbReference type="Proteomes" id="UP000006591">
    <property type="component" value="Chromosome 8"/>
</dbReference>
<feature type="region of interest" description="Disordered" evidence="1">
    <location>
        <begin position="1"/>
        <end position="154"/>
    </location>
</feature>
<feature type="compositionally biased region" description="Polar residues" evidence="1">
    <location>
        <begin position="8"/>
        <end position="24"/>
    </location>
</feature>
<dbReference type="OMA" id="MSKEADQ"/>
<feature type="compositionally biased region" description="Pro residues" evidence="1">
    <location>
        <begin position="63"/>
        <end position="80"/>
    </location>
</feature>
<name>A0A0E0IAA3_ORYNI</name>
<evidence type="ECO:0000256" key="1">
    <source>
        <dbReference type="SAM" id="MobiDB-lite"/>
    </source>
</evidence>